<dbReference type="Gene3D" id="3.10.129.10">
    <property type="entry name" value="Hotdog Thioesterase"/>
    <property type="match status" value="1"/>
</dbReference>
<dbReference type="InterPro" id="IPR052342">
    <property type="entry name" value="MCH/BMMD"/>
</dbReference>
<reference evidence="3" key="2">
    <citation type="submission" date="2023-03" db="EMBL/GenBank/DDBJ databases">
        <title>Complete genome sequences of 52 Bacillus and Priestia strains isolated from West-African fermentations and 26 reference strains from the DSMZ collection.</title>
        <authorList>
            <person name="Wiedenbein E.S."/>
            <person name="Canoy T.S."/>
            <person name="Hui Y."/>
            <person name="Parkouda C."/>
            <person name="Dawende C."/>
            <person name="Ametefe E."/>
            <person name="Jespersen L."/>
            <person name="Nielsen D.S."/>
        </authorList>
    </citation>
    <scope>NUCLEOTIDE SEQUENCE</scope>
    <source>
        <strain evidence="3">PRO56</strain>
    </source>
</reference>
<dbReference type="PANTHER" id="PTHR43664:SF1">
    <property type="entry name" value="BETA-METHYLMALYL-COA DEHYDRATASE"/>
    <property type="match status" value="1"/>
</dbReference>
<reference evidence="2 4" key="1">
    <citation type="submission" date="2014-12" db="EMBL/GenBank/DDBJ databases">
        <title>Comparative genome analysis of Bacillus coagulans HM-08, Clostridium butyricum HM-68, Bacillus subtilis HM-66 and Bacillus licheniformis BL-09.</title>
        <authorList>
            <person name="Zhang H."/>
        </authorList>
    </citation>
    <scope>NUCLEOTIDE SEQUENCE [LARGE SCALE GENOMIC DNA]</scope>
    <source>
        <strain evidence="2 4">HM-66</strain>
    </source>
</reference>
<evidence type="ECO:0000313" key="3">
    <source>
        <dbReference type="EMBL" id="WEY84882.1"/>
    </source>
</evidence>
<sequence>MKLDEFTIGQVFKTKSLKVSKDDIMRFAGEFDPQYMHVDEEKASKGRFNGIIASGIQTLAISFKLWIEEGFYGDDIIAGTEMNHMTFIKPVYPDDELFTIVEVLDKQPKRNELGILTVLLSTYNQKEVKVFEGELSVLIKR</sequence>
<gene>
    <name evidence="3" type="primary">ydeM</name>
    <name evidence="3" type="ORF">P5633_00650</name>
    <name evidence="2" type="ORF">SC09_Contig25orf00551</name>
</gene>
<dbReference type="InterPro" id="IPR029069">
    <property type="entry name" value="HotDog_dom_sf"/>
</dbReference>
<dbReference type="EMBL" id="JXBC01000004">
    <property type="protein sequence ID" value="KIU10722.1"/>
    <property type="molecule type" value="Genomic_DNA"/>
</dbReference>
<evidence type="ECO:0000259" key="1">
    <source>
        <dbReference type="Pfam" id="PF01575"/>
    </source>
</evidence>
<dbReference type="Proteomes" id="UP000032247">
    <property type="component" value="Unassembled WGS sequence"/>
</dbReference>
<protein>
    <submittedName>
        <fullName evidence="2 3">Dehydratase</fullName>
    </submittedName>
</protein>
<dbReference type="PANTHER" id="PTHR43664">
    <property type="entry name" value="MONOAMINE OXIDASE-RELATED"/>
    <property type="match status" value="1"/>
</dbReference>
<proteinExistence type="predicted"/>
<dbReference type="STRING" id="483913.AN935_02720"/>
<dbReference type="Proteomes" id="UP001214898">
    <property type="component" value="Chromosome"/>
</dbReference>
<dbReference type="InterPro" id="IPR002539">
    <property type="entry name" value="MaoC-like_dom"/>
</dbReference>
<dbReference type="AlphaFoldDB" id="A0A063XCA3"/>
<name>A0A063XCA3_BACIU</name>
<dbReference type="Pfam" id="PF01575">
    <property type="entry name" value="MaoC_dehydratas"/>
    <property type="match status" value="1"/>
</dbReference>
<dbReference type="SUPFAM" id="SSF54637">
    <property type="entry name" value="Thioesterase/thiol ester dehydrase-isomerase"/>
    <property type="match status" value="1"/>
</dbReference>
<dbReference type="PATRIC" id="fig|1423.134.peg.2622"/>
<dbReference type="CDD" id="cd03454">
    <property type="entry name" value="YdeM"/>
    <property type="match status" value="1"/>
</dbReference>
<organism evidence="2 4">
    <name type="scientific">Bacillus subtilis</name>
    <dbReference type="NCBI Taxonomy" id="1423"/>
    <lineage>
        <taxon>Bacteria</taxon>
        <taxon>Bacillati</taxon>
        <taxon>Bacillota</taxon>
        <taxon>Bacilli</taxon>
        <taxon>Bacillales</taxon>
        <taxon>Bacillaceae</taxon>
        <taxon>Bacillus</taxon>
    </lineage>
</organism>
<feature type="domain" description="MaoC-like" evidence="1">
    <location>
        <begin position="7"/>
        <end position="118"/>
    </location>
</feature>
<evidence type="ECO:0000313" key="4">
    <source>
        <dbReference type="Proteomes" id="UP000032247"/>
    </source>
</evidence>
<dbReference type="EMBL" id="CP120576">
    <property type="protein sequence ID" value="WEY84882.1"/>
    <property type="molecule type" value="Genomic_DNA"/>
</dbReference>
<accession>A0A063XCA3</accession>
<dbReference type="SMR" id="A0A063XCA3"/>
<evidence type="ECO:0000313" key="2">
    <source>
        <dbReference type="EMBL" id="KIU10722.1"/>
    </source>
</evidence>
<dbReference type="RefSeq" id="WP_003234221.1">
    <property type="nucleotide sequence ID" value="NZ_AP024621.1"/>
</dbReference>